<accession>A0AAJ2GXS0</accession>
<dbReference type="GO" id="GO:0003700">
    <property type="term" value="F:DNA-binding transcription factor activity"/>
    <property type="evidence" value="ECO:0007669"/>
    <property type="project" value="TreeGrafter"/>
</dbReference>
<sequence>MKGRALVAWNLRRLRVAQLISQEKLAADAAIDRAYLGGLERQTQNPTVDLLDKIAGALQVPLAELFLQPEDGAAPPPTLGGGRKKKS</sequence>
<dbReference type="Pfam" id="PF01381">
    <property type="entry name" value="HTH_3"/>
    <property type="match status" value="1"/>
</dbReference>
<dbReference type="RefSeq" id="WP_310857323.1">
    <property type="nucleotide sequence ID" value="NZ_JAVLSD010000032.1"/>
</dbReference>
<evidence type="ECO:0000259" key="5">
    <source>
        <dbReference type="PROSITE" id="PS50943"/>
    </source>
</evidence>
<dbReference type="SMART" id="SM00530">
    <property type="entry name" value="HTH_XRE"/>
    <property type="match status" value="1"/>
</dbReference>
<dbReference type="PANTHER" id="PTHR46797:SF23">
    <property type="entry name" value="HTH-TYPE TRANSCRIPTIONAL REGULATOR SUTR"/>
    <property type="match status" value="1"/>
</dbReference>
<evidence type="ECO:0000256" key="4">
    <source>
        <dbReference type="SAM" id="MobiDB-lite"/>
    </source>
</evidence>
<name>A0AAJ2GXS0_9HYPH</name>
<dbReference type="PANTHER" id="PTHR46797">
    <property type="entry name" value="HTH-TYPE TRANSCRIPTIONAL REGULATOR"/>
    <property type="match status" value="1"/>
</dbReference>
<keyword evidence="2" id="KW-0238">DNA-binding</keyword>
<reference evidence="6" key="1">
    <citation type="submission" date="2023-04" db="EMBL/GenBank/DDBJ databases">
        <title>Genomic characterization of faba bean (Vicia faba) microsymbionts in Mexican soils.</title>
        <authorList>
            <person name="Rivera Orduna F.N."/>
            <person name="Guevara-Luna J."/>
            <person name="Yan J."/>
            <person name="Arroyo-Herrera I."/>
            <person name="Li Y."/>
            <person name="Vasquez-Murrieta M.S."/>
            <person name="Wang E.T."/>
        </authorList>
    </citation>
    <scope>NUCLEOTIDE SEQUENCE</scope>
    <source>
        <strain evidence="6">CH26</strain>
    </source>
</reference>
<comment type="caution">
    <text evidence="6">The sequence shown here is derived from an EMBL/GenBank/DDBJ whole genome shotgun (WGS) entry which is preliminary data.</text>
</comment>
<evidence type="ECO:0000256" key="1">
    <source>
        <dbReference type="ARBA" id="ARBA00023015"/>
    </source>
</evidence>
<keyword evidence="3" id="KW-0804">Transcription</keyword>
<dbReference type="PROSITE" id="PS50943">
    <property type="entry name" value="HTH_CROC1"/>
    <property type="match status" value="1"/>
</dbReference>
<feature type="region of interest" description="Disordered" evidence="4">
    <location>
        <begin position="68"/>
        <end position="87"/>
    </location>
</feature>
<evidence type="ECO:0000256" key="3">
    <source>
        <dbReference type="ARBA" id="ARBA00023163"/>
    </source>
</evidence>
<organism evidence="6 7">
    <name type="scientific">Rhizobium hidalgonense</name>
    <dbReference type="NCBI Taxonomy" id="1538159"/>
    <lineage>
        <taxon>Bacteria</taxon>
        <taxon>Pseudomonadati</taxon>
        <taxon>Pseudomonadota</taxon>
        <taxon>Alphaproteobacteria</taxon>
        <taxon>Hyphomicrobiales</taxon>
        <taxon>Rhizobiaceae</taxon>
        <taxon>Rhizobium/Agrobacterium group</taxon>
        <taxon>Rhizobium</taxon>
    </lineage>
</organism>
<keyword evidence="1" id="KW-0805">Transcription regulation</keyword>
<evidence type="ECO:0000256" key="2">
    <source>
        <dbReference type="ARBA" id="ARBA00023125"/>
    </source>
</evidence>
<dbReference type="Gene3D" id="1.10.260.40">
    <property type="entry name" value="lambda repressor-like DNA-binding domains"/>
    <property type="match status" value="1"/>
</dbReference>
<dbReference type="InterPro" id="IPR010982">
    <property type="entry name" value="Lambda_DNA-bd_dom_sf"/>
</dbReference>
<dbReference type="Proteomes" id="UP001268610">
    <property type="component" value="Unassembled WGS sequence"/>
</dbReference>
<dbReference type="GO" id="GO:0005829">
    <property type="term" value="C:cytosol"/>
    <property type="evidence" value="ECO:0007669"/>
    <property type="project" value="TreeGrafter"/>
</dbReference>
<dbReference type="InterPro" id="IPR001387">
    <property type="entry name" value="Cro/C1-type_HTH"/>
</dbReference>
<evidence type="ECO:0000313" key="6">
    <source>
        <dbReference type="EMBL" id="MDR9775013.1"/>
    </source>
</evidence>
<protein>
    <submittedName>
        <fullName evidence="6">Helix-turn-helix transcriptional regulator</fullName>
    </submittedName>
</protein>
<dbReference type="AlphaFoldDB" id="A0AAJ2GXS0"/>
<dbReference type="EMBL" id="JAVLSF010000012">
    <property type="protein sequence ID" value="MDR9775013.1"/>
    <property type="molecule type" value="Genomic_DNA"/>
</dbReference>
<proteinExistence type="predicted"/>
<evidence type="ECO:0000313" key="7">
    <source>
        <dbReference type="Proteomes" id="UP001268610"/>
    </source>
</evidence>
<dbReference type="GO" id="GO:0003677">
    <property type="term" value="F:DNA binding"/>
    <property type="evidence" value="ECO:0007669"/>
    <property type="project" value="UniProtKB-KW"/>
</dbReference>
<gene>
    <name evidence="6" type="ORF">RJJ65_20620</name>
</gene>
<dbReference type="CDD" id="cd00093">
    <property type="entry name" value="HTH_XRE"/>
    <property type="match status" value="1"/>
</dbReference>
<feature type="domain" description="HTH cro/C1-type" evidence="5">
    <location>
        <begin position="11"/>
        <end position="65"/>
    </location>
</feature>
<dbReference type="SUPFAM" id="SSF47413">
    <property type="entry name" value="lambda repressor-like DNA-binding domains"/>
    <property type="match status" value="1"/>
</dbReference>
<dbReference type="InterPro" id="IPR050807">
    <property type="entry name" value="TransReg_Diox_bact_type"/>
</dbReference>